<gene>
    <name evidence="3" type="ORF">mPipKuh1_009786</name>
</gene>
<evidence type="ECO:0000259" key="2">
    <source>
        <dbReference type="Pfam" id="PF17490"/>
    </source>
</evidence>
<name>A0A7J7SNS7_PIPKU</name>
<evidence type="ECO:0000313" key="4">
    <source>
        <dbReference type="Proteomes" id="UP000558488"/>
    </source>
</evidence>
<dbReference type="Gene3D" id="3.30.250.20">
    <property type="entry name" value="L1 transposable element, C-terminal domain"/>
    <property type="match status" value="1"/>
</dbReference>
<feature type="domain" description="L1 transposable element dsRBD-like" evidence="2">
    <location>
        <begin position="72"/>
        <end position="138"/>
    </location>
</feature>
<evidence type="ECO:0000313" key="3">
    <source>
        <dbReference type="EMBL" id="KAF6289954.1"/>
    </source>
</evidence>
<dbReference type="Pfam" id="PF02994">
    <property type="entry name" value="Transposase_22"/>
    <property type="match status" value="1"/>
</dbReference>
<dbReference type="Proteomes" id="UP000558488">
    <property type="component" value="Unassembled WGS sequence"/>
</dbReference>
<dbReference type="Pfam" id="PF17490">
    <property type="entry name" value="Tnp_22_dsRBD"/>
    <property type="match status" value="1"/>
</dbReference>
<dbReference type="InterPro" id="IPR043636">
    <property type="entry name" value="L1_RRM_dom"/>
</dbReference>
<reference evidence="3 4" key="1">
    <citation type="journal article" date="2020" name="Nature">
        <title>Six reference-quality genomes reveal evolution of bat adaptations.</title>
        <authorList>
            <person name="Jebb D."/>
            <person name="Huang Z."/>
            <person name="Pippel M."/>
            <person name="Hughes G.M."/>
            <person name="Lavrichenko K."/>
            <person name="Devanna P."/>
            <person name="Winkler S."/>
            <person name="Jermiin L.S."/>
            <person name="Skirmuntt E.C."/>
            <person name="Katzourakis A."/>
            <person name="Burkitt-Gray L."/>
            <person name="Ray D.A."/>
            <person name="Sullivan K.A.M."/>
            <person name="Roscito J.G."/>
            <person name="Kirilenko B.M."/>
            <person name="Davalos L.M."/>
            <person name="Corthals A.P."/>
            <person name="Power M.L."/>
            <person name="Jones G."/>
            <person name="Ransome R.D."/>
            <person name="Dechmann D.K.N."/>
            <person name="Locatelli A.G."/>
            <person name="Puechmaille S.J."/>
            <person name="Fedrigo O."/>
            <person name="Jarvis E.D."/>
            <person name="Hiller M."/>
            <person name="Vernes S.C."/>
            <person name="Myers E.W."/>
            <person name="Teeling E.C."/>
        </authorList>
    </citation>
    <scope>NUCLEOTIDE SEQUENCE [LARGE SCALE GENOMIC DNA]</scope>
    <source>
        <strain evidence="3">MPipKuh1</strain>
        <tissue evidence="3">Flight muscle</tissue>
    </source>
</reference>
<dbReference type="InterPro" id="IPR004244">
    <property type="entry name" value="Transposase_22"/>
</dbReference>
<dbReference type="EMBL" id="JACAGB010000038">
    <property type="protein sequence ID" value="KAF6289954.1"/>
    <property type="molecule type" value="Genomic_DNA"/>
</dbReference>
<dbReference type="PANTHER" id="PTHR11505">
    <property type="entry name" value="L1 TRANSPOSABLE ELEMENT-RELATED"/>
    <property type="match status" value="1"/>
</dbReference>
<dbReference type="InterPro" id="IPR042566">
    <property type="entry name" value="L1_C"/>
</dbReference>
<dbReference type="AlphaFoldDB" id="A0A7J7SNS7"/>
<protein>
    <submittedName>
        <fullName evidence="3">Uncharacterized protein</fullName>
    </submittedName>
</protein>
<comment type="caution">
    <text evidence="3">The sequence shown here is derived from an EMBL/GenBank/DDBJ whole genome shotgun (WGS) entry which is preliminary data.</text>
</comment>
<evidence type="ECO:0000259" key="1">
    <source>
        <dbReference type="Pfam" id="PF02994"/>
    </source>
</evidence>
<keyword evidence="4" id="KW-1185">Reference proteome</keyword>
<feature type="domain" description="L1 transposable element RRM" evidence="1">
    <location>
        <begin position="3"/>
        <end position="65"/>
    </location>
</feature>
<organism evidence="3 4">
    <name type="scientific">Pipistrellus kuhlii</name>
    <name type="common">Kuhl's pipistrelle</name>
    <dbReference type="NCBI Taxonomy" id="59472"/>
    <lineage>
        <taxon>Eukaryota</taxon>
        <taxon>Metazoa</taxon>
        <taxon>Chordata</taxon>
        <taxon>Craniata</taxon>
        <taxon>Vertebrata</taxon>
        <taxon>Euteleostomi</taxon>
        <taxon>Mammalia</taxon>
        <taxon>Eutheria</taxon>
        <taxon>Laurasiatheria</taxon>
        <taxon>Chiroptera</taxon>
        <taxon>Yangochiroptera</taxon>
        <taxon>Vespertilionidae</taxon>
        <taxon>Pipistrellus</taxon>
    </lineage>
</organism>
<accession>A0A7J7SNS7</accession>
<proteinExistence type="predicted"/>
<dbReference type="Gene3D" id="3.30.70.1820">
    <property type="entry name" value="L1 transposable element, RRM domain"/>
    <property type="match status" value="1"/>
</dbReference>
<sequence length="141" mass="16941">MMENFMDMGKKKVTQVQRVPSKMSTKRLISGHVRITMANVNDKERFLKAARERQRLIYKGSRIILSNYFSKETNQARREWKEIHKVMQSKVLNPRILYPARLSIKIEGEIRSFKEKKKKKKRLREFITTKPAMQKMLKRML</sequence>
<dbReference type="InterPro" id="IPR035300">
    <property type="entry name" value="L1_dsRBD"/>
</dbReference>